<evidence type="ECO:0000256" key="4">
    <source>
        <dbReference type="ARBA" id="ARBA00022691"/>
    </source>
</evidence>
<dbReference type="InterPro" id="IPR004384">
    <property type="entry name" value="RNA_MeTrfase_TrmJ/LasT"/>
</dbReference>
<reference evidence="9" key="1">
    <citation type="submission" date="2017-09" db="EMBL/GenBank/DDBJ databases">
        <title>Genome sequence of Nannocystis excedens DSM 71.</title>
        <authorList>
            <person name="Blom J."/>
        </authorList>
    </citation>
    <scope>NUCLEOTIDE SEQUENCE [LARGE SCALE GENOMIC DNA]</scope>
    <source>
        <strain evidence="9">type strain: E19</strain>
    </source>
</reference>
<keyword evidence="2 5" id="KW-0489">Methyltransferase</keyword>
<evidence type="ECO:0000259" key="7">
    <source>
        <dbReference type="Pfam" id="PF00588"/>
    </source>
</evidence>
<evidence type="ECO:0000256" key="1">
    <source>
        <dbReference type="ARBA" id="ARBA00007228"/>
    </source>
</evidence>
<gene>
    <name evidence="5" type="primary">trmJ</name>
    <name evidence="8" type="ORF">HDIA_2648</name>
</gene>
<dbReference type="InterPro" id="IPR029028">
    <property type="entry name" value="Alpha/beta_knot_MTases"/>
</dbReference>
<keyword evidence="5" id="KW-0963">Cytoplasm</keyword>
<dbReference type="PIRSF" id="PIRSF004808">
    <property type="entry name" value="LasT"/>
    <property type="match status" value="1"/>
</dbReference>
<evidence type="ECO:0000313" key="8">
    <source>
        <dbReference type="EMBL" id="SON56189.1"/>
    </source>
</evidence>
<dbReference type="NCBIfam" id="TIGR00050">
    <property type="entry name" value="rRNA_methyl_1"/>
    <property type="match status" value="1"/>
</dbReference>
<name>A0A2C9D7P1_9HYPH</name>
<proteinExistence type="inferred from homology"/>
<evidence type="ECO:0000313" key="9">
    <source>
        <dbReference type="Proteomes" id="UP000223606"/>
    </source>
</evidence>
<dbReference type="Gene3D" id="1.10.8.590">
    <property type="match status" value="1"/>
</dbReference>
<evidence type="ECO:0000256" key="6">
    <source>
        <dbReference type="SAM" id="MobiDB-lite"/>
    </source>
</evidence>
<dbReference type="GO" id="GO:0003723">
    <property type="term" value="F:RNA binding"/>
    <property type="evidence" value="ECO:0007669"/>
    <property type="project" value="InterPro"/>
</dbReference>
<dbReference type="Proteomes" id="UP000223606">
    <property type="component" value="Chromosome 1"/>
</dbReference>
<comment type="catalytic activity">
    <reaction evidence="5">
        <text>uridine(32) in tRNA + S-adenosyl-L-methionine = 2'-O-methyluridine(32) in tRNA + S-adenosyl-L-homocysteine + H(+)</text>
        <dbReference type="Rhea" id="RHEA:42936"/>
        <dbReference type="Rhea" id="RHEA-COMP:10107"/>
        <dbReference type="Rhea" id="RHEA-COMP:10290"/>
        <dbReference type="ChEBI" id="CHEBI:15378"/>
        <dbReference type="ChEBI" id="CHEBI:57856"/>
        <dbReference type="ChEBI" id="CHEBI:59789"/>
        <dbReference type="ChEBI" id="CHEBI:65315"/>
        <dbReference type="ChEBI" id="CHEBI:74478"/>
        <dbReference type="EC" id="2.1.1.200"/>
    </reaction>
</comment>
<evidence type="ECO:0000256" key="5">
    <source>
        <dbReference type="RuleBase" id="RU362024"/>
    </source>
</evidence>
<dbReference type="Pfam" id="PF00588">
    <property type="entry name" value="SpoU_methylase"/>
    <property type="match status" value="1"/>
</dbReference>
<protein>
    <recommendedName>
        <fullName evidence="5">tRNA (cytidine/uridine-2'-O-)-methyltransferase TrmJ</fullName>
        <ecNumber evidence="5">2.1.1.200</ecNumber>
    </recommendedName>
    <alternativeName>
        <fullName evidence="5">tRNA (cytidine(32)/uridine(32)-2'-O)-methyltransferase</fullName>
    </alternativeName>
    <alternativeName>
        <fullName evidence="5">tRNA Cm32/Um32 methyltransferase</fullName>
    </alternativeName>
</protein>
<dbReference type="EMBL" id="LT960614">
    <property type="protein sequence ID" value="SON56189.1"/>
    <property type="molecule type" value="Genomic_DNA"/>
</dbReference>
<comment type="subcellular location">
    <subcellularLocation>
        <location evidence="5">Cytoplasm</location>
    </subcellularLocation>
</comment>
<dbReference type="AlphaFoldDB" id="A0A2C9D7P1"/>
<evidence type="ECO:0000256" key="2">
    <source>
        <dbReference type="ARBA" id="ARBA00022603"/>
    </source>
</evidence>
<dbReference type="CDD" id="cd18093">
    <property type="entry name" value="SpoU-like_TrmJ"/>
    <property type="match status" value="1"/>
</dbReference>
<dbReference type="PANTHER" id="PTHR42786">
    <property type="entry name" value="TRNA/RRNA METHYLTRANSFERASE"/>
    <property type="match status" value="1"/>
</dbReference>
<dbReference type="GO" id="GO:0106339">
    <property type="term" value="F:tRNA (cytidine(32)-2'-O)-methyltransferase activity"/>
    <property type="evidence" value="ECO:0007669"/>
    <property type="project" value="RHEA"/>
</dbReference>
<dbReference type="EC" id="2.1.1.200" evidence="5"/>
<keyword evidence="4 5" id="KW-0949">S-adenosyl-L-methionine</keyword>
<keyword evidence="5" id="KW-0819">tRNA processing</keyword>
<comment type="subunit">
    <text evidence="5">Homodimer.</text>
</comment>
<feature type="domain" description="tRNA/rRNA methyltransferase SpoU type" evidence="7">
    <location>
        <begin position="23"/>
        <end position="173"/>
    </location>
</feature>
<dbReference type="GO" id="GO:0005829">
    <property type="term" value="C:cytosol"/>
    <property type="evidence" value="ECO:0007669"/>
    <property type="project" value="TreeGrafter"/>
</dbReference>
<dbReference type="InterPro" id="IPR029026">
    <property type="entry name" value="tRNA_m1G_MTases_N"/>
</dbReference>
<feature type="region of interest" description="Disordered" evidence="6">
    <location>
        <begin position="260"/>
        <end position="284"/>
    </location>
</feature>
<keyword evidence="3 8" id="KW-0808">Transferase</keyword>
<comment type="function">
    <text evidence="5">Catalyzes the formation of 2'O-methylated cytidine (Cm32) or 2'O-methylated uridine (Um32) at position 32 in tRNA.</text>
</comment>
<sequence>MPEDFEATEKHTAGDAAADLRPAIILVEPQLGENIGTAARAMANFGLCDLRLVTPRDGWPNEKARAAASRADHVIDAVRVYDDLASAVKDLSFIYATTARDRDLSKRVCGPVQAAATMRQFEGQGGRVGILFGRERWGLNNEEISLADEILTLPVDPEFASLNIAQAVLVISYEWRKAGFSEADGGIPFQTPERSLPATKDELVGLFEHLEGALDDVTFFRPPEKRPTMVRNLRAILQKAELNAQEVRTLRGVISALERRHLRPRDEKGNKPASAPKGDSEKQD</sequence>
<dbReference type="KEGG" id="hdi:HDIA_2648"/>
<accession>A0A2C9D7P1</accession>
<dbReference type="Gene3D" id="3.40.1280.10">
    <property type="match status" value="1"/>
</dbReference>
<keyword evidence="9" id="KW-1185">Reference proteome</keyword>
<dbReference type="SUPFAM" id="SSF75217">
    <property type="entry name" value="alpha/beta knot"/>
    <property type="match status" value="1"/>
</dbReference>
<dbReference type="PANTHER" id="PTHR42786:SF7">
    <property type="entry name" value="TRNA_RRNA METHYLTRANSFERASE SPOU TYPE DOMAIN-CONTAINING PROTEIN"/>
    <property type="match status" value="1"/>
</dbReference>
<dbReference type="InterPro" id="IPR001537">
    <property type="entry name" value="SpoU_MeTrfase"/>
</dbReference>
<dbReference type="GO" id="GO:0002128">
    <property type="term" value="P:tRNA nucleoside ribose methylation"/>
    <property type="evidence" value="ECO:0007669"/>
    <property type="project" value="TreeGrafter"/>
</dbReference>
<comment type="similarity">
    <text evidence="1">Belongs to the class IV-like SAM-binding methyltransferase superfamily. RNA methyltransferase TrmH family.</text>
</comment>
<comment type="catalytic activity">
    <reaction evidence="5">
        <text>cytidine(32) in tRNA + S-adenosyl-L-methionine = 2'-O-methylcytidine(32) in tRNA + S-adenosyl-L-homocysteine + H(+)</text>
        <dbReference type="Rhea" id="RHEA:42932"/>
        <dbReference type="Rhea" id="RHEA-COMP:10288"/>
        <dbReference type="Rhea" id="RHEA-COMP:10289"/>
        <dbReference type="ChEBI" id="CHEBI:15378"/>
        <dbReference type="ChEBI" id="CHEBI:57856"/>
        <dbReference type="ChEBI" id="CHEBI:59789"/>
        <dbReference type="ChEBI" id="CHEBI:74495"/>
        <dbReference type="ChEBI" id="CHEBI:82748"/>
        <dbReference type="EC" id="2.1.1.200"/>
    </reaction>
</comment>
<dbReference type="GO" id="GO:0160206">
    <property type="term" value="F:tRNA (cytidine(32)/uridine(32)-2'-O)-methyltransferase activity"/>
    <property type="evidence" value="ECO:0007669"/>
    <property type="project" value="UniProtKB-EC"/>
</dbReference>
<evidence type="ECO:0000256" key="3">
    <source>
        <dbReference type="ARBA" id="ARBA00022679"/>
    </source>
</evidence>
<organism evidence="8 9">
    <name type="scientific">Hartmannibacter diazotrophicus</name>
    <dbReference type="NCBI Taxonomy" id="1482074"/>
    <lineage>
        <taxon>Bacteria</taxon>
        <taxon>Pseudomonadati</taxon>
        <taxon>Pseudomonadota</taxon>
        <taxon>Alphaproteobacteria</taxon>
        <taxon>Hyphomicrobiales</taxon>
        <taxon>Pleomorphomonadaceae</taxon>
        <taxon>Hartmannibacter</taxon>
    </lineage>
</organism>